<dbReference type="SUPFAM" id="SSF51569">
    <property type="entry name" value="Aldolase"/>
    <property type="match status" value="1"/>
</dbReference>
<evidence type="ECO:0000256" key="3">
    <source>
        <dbReference type="PIRNR" id="PIRNR001365"/>
    </source>
</evidence>
<organism evidence="4 5">
    <name type="scientific">Roseicella frigidaeris</name>
    <dbReference type="NCBI Taxonomy" id="2230885"/>
    <lineage>
        <taxon>Bacteria</taxon>
        <taxon>Pseudomonadati</taxon>
        <taxon>Pseudomonadota</taxon>
        <taxon>Alphaproteobacteria</taxon>
        <taxon>Acetobacterales</taxon>
        <taxon>Roseomonadaceae</taxon>
        <taxon>Roseicella</taxon>
    </lineage>
</organism>
<dbReference type="Pfam" id="PF00701">
    <property type="entry name" value="DHDPS"/>
    <property type="match status" value="1"/>
</dbReference>
<evidence type="ECO:0000256" key="2">
    <source>
        <dbReference type="ARBA" id="ARBA00023239"/>
    </source>
</evidence>
<evidence type="ECO:0000313" key="4">
    <source>
        <dbReference type="EMBL" id="RAI60481.1"/>
    </source>
</evidence>
<keyword evidence="2 3" id="KW-0456">Lyase</keyword>
<dbReference type="Gene3D" id="3.20.20.70">
    <property type="entry name" value="Aldolase class I"/>
    <property type="match status" value="1"/>
</dbReference>
<dbReference type="OrthoDB" id="199953at2"/>
<protein>
    <submittedName>
        <fullName evidence="4">Dihydrodipicolinate synthase family protein</fullName>
    </submittedName>
</protein>
<evidence type="ECO:0000256" key="1">
    <source>
        <dbReference type="ARBA" id="ARBA00007592"/>
    </source>
</evidence>
<name>A0A327MB11_9PROT</name>
<dbReference type="AlphaFoldDB" id="A0A327MB11"/>
<accession>A0A327MB11</accession>
<proteinExistence type="inferred from homology"/>
<evidence type="ECO:0000313" key="5">
    <source>
        <dbReference type="Proteomes" id="UP000249065"/>
    </source>
</evidence>
<dbReference type="InterPro" id="IPR002220">
    <property type="entry name" value="DapA-like"/>
</dbReference>
<dbReference type="PANTHER" id="PTHR12128:SF66">
    <property type="entry name" value="4-HYDROXY-2-OXOGLUTARATE ALDOLASE, MITOCHONDRIAL"/>
    <property type="match status" value="1"/>
</dbReference>
<dbReference type="SMART" id="SM01130">
    <property type="entry name" value="DHDPS"/>
    <property type="match status" value="1"/>
</dbReference>
<dbReference type="GO" id="GO:0008840">
    <property type="term" value="F:4-hydroxy-tetrahydrodipicolinate synthase activity"/>
    <property type="evidence" value="ECO:0007669"/>
    <property type="project" value="TreeGrafter"/>
</dbReference>
<comment type="similarity">
    <text evidence="1 3">Belongs to the DapA family.</text>
</comment>
<keyword evidence="5" id="KW-1185">Reference proteome</keyword>
<dbReference type="CDD" id="cd00408">
    <property type="entry name" value="DHDPS-like"/>
    <property type="match status" value="1"/>
</dbReference>
<dbReference type="PIRSF" id="PIRSF001365">
    <property type="entry name" value="DHDPS"/>
    <property type="match status" value="1"/>
</dbReference>
<sequence length="320" mass="34145">MARRFPGYEPRGVIPAVLLPFHDDLSIDEAAYRAHLRDVAAVSGLGAVTTNAHASEVASCDPEEQERVLAVTLEEVGDRLPVVNGVYADGTLQAARIARRAAAGGASALLVFPPGVLSRGNAARPDCLADHVRHIAAATDLPLILFQYPAATGLTYPLETLARLAEEVPSIRAMKDWCNDPALAERHIEVLHGLRRPVHVLSTHSAWLFASLVTGAAGLLSGSGSVIAALQARLFEAVQRGDMAAARALNDRIRPTAQVFYAEPFFDMHNRMKEALVLLGKLPRAVVRPPLKKLGPAEIRRIGEALAAAGLLDSGRLAAE</sequence>
<dbReference type="InterPro" id="IPR013785">
    <property type="entry name" value="Aldolase_TIM"/>
</dbReference>
<reference evidence="5" key="1">
    <citation type="submission" date="2018-06" db="EMBL/GenBank/DDBJ databases">
        <authorList>
            <person name="Khan S.A."/>
        </authorList>
    </citation>
    <scope>NUCLEOTIDE SEQUENCE [LARGE SCALE GENOMIC DNA]</scope>
    <source>
        <strain evidence="5">DB-1506</strain>
    </source>
</reference>
<dbReference type="RefSeq" id="WP_111468667.1">
    <property type="nucleotide sequence ID" value="NZ_QLIX01000002.1"/>
</dbReference>
<dbReference type="Proteomes" id="UP000249065">
    <property type="component" value="Unassembled WGS sequence"/>
</dbReference>
<dbReference type="PANTHER" id="PTHR12128">
    <property type="entry name" value="DIHYDRODIPICOLINATE SYNTHASE"/>
    <property type="match status" value="1"/>
</dbReference>
<gene>
    <name evidence="4" type="ORF">DOO78_05315</name>
</gene>
<comment type="caution">
    <text evidence="4">The sequence shown here is derived from an EMBL/GenBank/DDBJ whole genome shotgun (WGS) entry which is preliminary data.</text>
</comment>
<dbReference type="EMBL" id="QLIX01000002">
    <property type="protein sequence ID" value="RAI60481.1"/>
    <property type="molecule type" value="Genomic_DNA"/>
</dbReference>